<evidence type="ECO:0000313" key="8">
    <source>
        <dbReference type="Proteomes" id="UP001138921"/>
    </source>
</evidence>
<dbReference type="InterPro" id="IPR032416">
    <property type="entry name" value="Peptidase_M24_C"/>
</dbReference>
<dbReference type="CDD" id="cd01085">
    <property type="entry name" value="APP"/>
    <property type="match status" value="1"/>
</dbReference>
<keyword evidence="7" id="KW-0031">Aminopeptidase</keyword>
<dbReference type="Pfam" id="PF16188">
    <property type="entry name" value="Peptidase_M24_C"/>
    <property type="match status" value="1"/>
</dbReference>
<evidence type="ECO:0000259" key="6">
    <source>
        <dbReference type="Pfam" id="PF16188"/>
    </source>
</evidence>
<organism evidence="7 8">
    <name type="scientific">Aminobacter anthyllidis</name>
    <dbReference type="NCBI Taxonomy" id="1035067"/>
    <lineage>
        <taxon>Bacteria</taxon>
        <taxon>Pseudomonadati</taxon>
        <taxon>Pseudomonadota</taxon>
        <taxon>Alphaproteobacteria</taxon>
        <taxon>Hyphomicrobiales</taxon>
        <taxon>Phyllobacteriaceae</taxon>
        <taxon>Aminobacter</taxon>
    </lineage>
</organism>
<reference evidence="7" key="1">
    <citation type="journal article" date="2021" name="Microorganisms">
        <title>Phylogenomic Reconstruction and Metabolic Potential of the Genus Aminobacter.</title>
        <authorList>
            <person name="Artuso I."/>
            <person name="Turrini P."/>
            <person name="Pirolo M."/>
            <person name="Lugli G.A."/>
            <person name="Ventura M."/>
            <person name="Visca P."/>
        </authorList>
    </citation>
    <scope>NUCLEOTIDE SEQUENCE</scope>
    <source>
        <strain evidence="7">LMG 26462</strain>
    </source>
</reference>
<dbReference type="GO" id="GO:0046872">
    <property type="term" value="F:metal ion binding"/>
    <property type="evidence" value="ECO:0007669"/>
    <property type="project" value="UniProtKB-KW"/>
</dbReference>
<feature type="domain" description="Peptidase M24 C-terminal" evidence="6">
    <location>
        <begin position="538"/>
        <end position="597"/>
    </location>
</feature>
<reference evidence="7" key="2">
    <citation type="submission" date="2021-03" db="EMBL/GenBank/DDBJ databases">
        <authorList>
            <person name="Artuso I."/>
            <person name="Turrini P."/>
            <person name="Pirolo M."/>
            <person name="Lugli G.A."/>
            <person name="Ventura M."/>
            <person name="Visca P."/>
        </authorList>
    </citation>
    <scope>NUCLEOTIDE SEQUENCE</scope>
    <source>
        <strain evidence="7">LMG 26462</strain>
    </source>
</reference>
<sequence length="600" mass="66288">MTPTNRMGASGRVEALRRKFAEEGLDGYVVPRFDEHQGEYCAPHDCRLAHVTGFTGSAGVAIVMADKAAIFVDGRYQVQVRDEVDLDIFAIEHFHDAPLKQWLATNVRAGQRIGFNAMLLPSTWDQDCSRAVESANGVWVATSGDLVDAIWTDQPEKPLGQIMAFGREHAGESVVDKKRRIAELLANEGADLLVEAQPDNIAWFLNVRGRDVAFNPMPQSFMIFDKDGRTEWLVDHRKLPNDLSDFELAGIDMTDPATLIDKVGVLARGRVVVVDPGFAPSAVAHAVQAAGGEVRLARSPITLAKMLKNEIELQGFRDCHRIDGAAWVRFLAWLDRYGATREAQGMPVSELEAEERILTYRRDSRLFVEPSFRTISAAAGNAAMCHYNATVESNAPITSAGVYLLDSGGQYLTGTTDATRTTALGDVSPEIRRAYTAVLKGLISMLTLKFPKGTCGHHVDAFARRPLWDLGLDYDHGTGHGVGHFLSVHEQPQRFDKRVNEIELSPGMVTTIEPGYYKSGEYGIRLENQVEVVDAGDGFMTFKSLTQVPLDLRLADMDLLTPVERHWIDSYHHDIGSTLSPILAADDREWLRQRCAPSCG</sequence>
<dbReference type="AlphaFoldDB" id="A0A9X1D4N2"/>
<comment type="caution">
    <text evidence="7">The sequence shown here is derived from an EMBL/GenBank/DDBJ whole genome shotgun (WGS) entry which is preliminary data.</text>
</comment>
<protein>
    <submittedName>
        <fullName evidence="7">Aminopeptidase P family protein</fullName>
    </submittedName>
</protein>
<name>A0A9X1D4N2_9HYPH</name>
<keyword evidence="8" id="KW-1185">Reference proteome</keyword>
<feature type="domain" description="Peptidase M24" evidence="4">
    <location>
        <begin position="315"/>
        <end position="532"/>
    </location>
</feature>
<gene>
    <name evidence="7" type="ORF">J1C56_15135</name>
</gene>
<dbReference type="InterPro" id="IPR050422">
    <property type="entry name" value="X-Pro_aminopeptidase_P"/>
</dbReference>
<feature type="domain" description="Creatinase N-terminal" evidence="5">
    <location>
        <begin position="12"/>
        <end position="127"/>
    </location>
</feature>
<dbReference type="InterPro" id="IPR036005">
    <property type="entry name" value="Creatinase/aminopeptidase-like"/>
</dbReference>
<dbReference type="Pfam" id="PF16189">
    <property type="entry name" value="Creatinase_N_2"/>
    <property type="match status" value="1"/>
</dbReference>
<proteinExistence type="inferred from homology"/>
<dbReference type="SUPFAM" id="SSF53092">
    <property type="entry name" value="Creatinase/prolidase N-terminal domain"/>
    <property type="match status" value="1"/>
</dbReference>
<evidence type="ECO:0000259" key="4">
    <source>
        <dbReference type="Pfam" id="PF00557"/>
    </source>
</evidence>
<evidence type="ECO:0000256" key="2">
    <source>
        <dbReference type="ARBA" id="ARBA00022723"/>
    </source>
</evidence>
<keyword evidence="2" id="KW-0479">Metal-binding</keyword>
<dbReference type="GO" id="GO:0070006">
    <property type="term" value="F:metalloaminopeptidase activity"/>
    <property type="evidence" value="ECO:0007669"/>
    <property type="project" value="InterPro"/>
</dbReference>
<dbReference type="PANTHER" id="PTHR43763:SF6">
    <property type="entry name" value="XAA-PRO AMINOPEPTIDASE 1"/>
    <property type="match status" value="1"/>
</dbReference>
<dbReference type="Proteomes" id="UP001138921">
    <property type="component" value="Unassembled WGS sequence"/>
</dbReference>
<evidence type="ECO:0000259" key="5">
    <source>
        <dbReference type="Pfam" id="PF01321"/>
    </source>
</evidence>
<evidence type="ECO:0000256" key="3">
    <source>
        <dbReference type="ARBA" id="ARBA00022801"/>
    </source>
</evidence>
<dbReference type="FunFam" id="3.90.230.10:FF:000009">
    <property type="entry name" value="xaa-Pro aminopeptidase 2"/>
    <property type="match status" value="1"/>
</dbReference>
<accession>A0A9X1D4N2</accession>
<dbReference type="Pfam" id="PF01321">
    <property type="entry name" value="Creatinase_N"/>
    <property type="match status" value="1"/>
</dbReference>
<keyword evidence="7" id="KW-0645">Protease</keyword>
<dbReference type="SUPFAM" id="SSF55920">
    <property type="entry name" value="Creatinase/aminopeptidase"/>
    <property type="match status" value="1"/>
</dbReference>
<dbReference type="EMBL" id="JAFLWW010000004">
    <property type="protein sequence ID" value="MBT1156930.1"/>
    <property type="molecule type" value="Genomic_DNA"/>
</dbReference>
<dbReference type="PANTHER" id="PTHR43763">
    <property type="entry name" value="XAA-PRO AMINOPEPTIDASE 1"/>
    <property type="match status" value="1"/>
</dbReference>
<dbReference type="InterPro" id="IPR033740">
    <property type="entry name" value="Pept_M24B"/>
</dbReference>
<evidence type="ECO:0000256" key="1">
    <source>
        <dbReference type="ARBA" id="ARBA00008766"/>
    </source>
</evidence>
<dbReference type="InterPro" id="IPR029149">
    <property type="entry name" value="Creatin/AminoP/Spt16_N"/>
</dbReference>
<dbReference type="Pfam" id="PF00557">
    <property type="entry name" value="Peptidase_M24"/>
    <property type="match status" value="1"/>
</dbReference>
<dbReference type="InterPro" id="IPR000994">
    <property type="entry name" value="Pept_M24"/>
</dbReference>
<dbReference type="InterPro" id="IPR000587">
    <property type="entry name" value="Creatinase_N"/>
</dbReference>
<keyword evidence="3" id="KW-0378">Hydrolase</keyword>
<dbReference type="RefSeq" id="WP_214390863.1">
    <property type="nucleotide sequence ID" value="NZ_JAFLWW010000004.1"/>
</dbReference>
<dbReference type="Gene3D" id="3.40.350.10">
    <property type="entry name" value="Creatinase/prolidase N-terminal domain"/>
    <property type="match status" value="2"/>
</dbReference>
<comment type="similarity">
    <text evidence="1">Belongs to the peptidase M24B family.</text>
</comment>
<dbReference type="Gene3D" id="3.90.230.10">
    <property type="entry name" value="Creatinase/methionine aminopeptidase superfamily"/>
    <property type="match status" value="1"/>
</dbReference>
<evidence type="ECO:0000313" key="7">
    <source>
        <dbReference type="EMBL" id="MBT1156930.1"/>
    </source>
</evidence>
<dbReference type="GO" id="GO:0005737">
    <property type="term" value="C:cytoplasm"/>
    <property type="evidence" value="ECO:0007669"/>
    <property type="project" value="UniProtKB-ARBA"/>
</dbReference>